<reference evidence="1" key="1">
    <citation type="journal article" date="2015" name="Genome Biol. Evol.">
        <title>Organellar Genomes of White Spruce (Picea glauca): Assembly and Annotation.</title>
        <authorList>
            <person name="Jackman S.D."/>
            <person name="Warren R.L."/>
            <person name="Gibb E.A."/>
            <person name="Vandervalk B.P."/>
            <person name="Mohamadi H."/>
            <person name="Chu J."/>
            <person name="Raymond A."/>
            <person name="Pleasance S."/>
            <person name="Coope R."/>
            <person name="Wildung M.R."/>
            <person name="Ritland C.E."/>
            <person name="Bousquet J."/>
            <person name="Jones S.J."/>
            <person name="Bohlmann J."/>
            <person name="Birol I."/>
        </authorList>
    </citation>
    <scope>NUCLEOTIDE SEQUENCE [LARGE SCALE GENOMIC DNA]</scope>
    <source>
        <tissue evidence="1">Flushing bud</tissue>
    </source>
</reference>
<proteinExistence type="predicted"/>
<sequence>MASHRVFVKDGMEMAIERVRRAIDTVFNICLSSLAQLSFTEVQAFVSDKNWLYLPSLYRLIFRWVGRRT</sequence>
<keyword evidence="1" id="KW-0496">Mitochondrion</keyword>
<dbReference type="EMBL" id="LKAM01000003">
    <property type="protein sequence ID" value="KUM49111.1"/>
    <property type="molecule type" value="Genomic_DNA"/>
</dbReference>
<organism evidence="1">
    <name type="scientific">Picea glauca</name>
    <name type="common">White spruce</name>
    <name type="synonym">Pinus glauca</name>
    <dbReference type="NCBI Taxonomy" id="3330"/>
    <lineage>
        <taxon>Eukaryota</taxon>
        <taxon>Viridiplantae</taxon>
        <taxon>Streptophyta</taxon>
        <taxon>Embryophyta</taxon>
        <taxon>Tracheophyta</taxon>
        <taxon>Spermatophyta</taxon>
        <taxon>Pinopsida</taxon>
        <taxon>Pinidae</taxon>
        <taxon>Conifers I</taxon>
        <taxon>Pinales</taxon>
        <taxon>Pinaceae</taxon>
        <taxon>Picea</taxon>
    </lineage>
</organism>
<protein>
    <submittedName>
        <fullName evidence="1">Uncharacterized protein</fullName>
    </submittedName>
</protein>
<geneLocation type="mitochondrion" evidence="1"/>
<gene>
    <name evidence="1" type="ORF">ABT39_MTgene3660</name>
</gene>
<accession>A0A101M146</accession>
<comment type="caution">
    <text evidence="1">The sequence shown here is derived from an EMBL/GenBank/DDBJ whole genome shotgun (WGS) entry which is preliminary data.</text>
</comment>
<name>A0A101M146_PICGL</name>
<evidence type="ECO:0000313" key="1">
    <source>
        <dbReference type="EMBL" id="KUM49111.1"/>
    </source>
</evidence>
<dbReference type="AlphaFoldDB" id="A0A101M146"/>